<proteinExistence type="predicted"/>
<evidence type="ECO:0000256" key="2">
    <source>
        <dbReference type="SAM" id="Phobius"/>
    </source>
</evidence>
<dbReference type="Proteomes" id="UP000240920">
    <property type="component" value="Segment"/>
</dbReference>
<feature type="transmembrane region" description="Helical" evidence="2">
    <location>
        <begin position="14"/>
        <end position="34"/>
    </location>
</feature>
<keyword evidence="2" id="KW-1133">Transmembrane helix</keyword>
<dbReference type="OrthoDB" id="25271at10239"/>
<dbReference type="EMBL" id="KU686197">
    <property type="protein sequence ID" value="AOV58635.1"/>
    <property type="molecule type" value="Genomic_DNA"/>
</dbReference>
<protein>
    <submittedName>
        <fullName evidence="3">Uncharacterized protein</fullName>
    </submittedName>
</protein>
<evidence type="ECO:0000313" key="8">
    <source>
        <dbReference type="Proteomes" id="UP000240920"/>
    </source>
</evidence>
<evidence type="ECO:0000313" key="5">
    <source>
        <dbReference type="EMBL" id="AOV59113.1"/>
    </source>
</evidence>
<accession>A0A1D8KIZ4</accession>
<dbReference type="RefSeq" id="YP_009321393.1">
    <property type="nucleotide sequence ID" value="NC_031906.1"/>
</dbReference>
<dbReference type="Proteomes" id="UP000204537">
    <property type="component" value="Segment"/>
</dbReference>
<dbReference type="Proteomes" id="UP000240804">
    <property type="component" value="Segment"/>
</dbReference>
<dbReference type="KEGG" id="vg:30306420"/>
<organism evidence="3 8">
    <name type="scientific">Synechococcus phage S-CAM3</name>
    <dbReference type="NCBI Taxonomy" id="1883366"/>
    <lineage>
        <taxon>Viruses</taxon>
        <taxon>Duplodnaviria</taxon>
        <taxon>Heunggongvirae</taxon>
        <taxon>Uroviricota</taxon>
        <taxon>Caudoviricetes</taxon>
        <taxon>Pantevenvirales</taxon>
        <taxon>Kyanoviridae</taxon>
        <taxon>Charybdisvirus</taxon>
        <taxon>Charybdisvirus scam3</taxon>
    </lineage>
</organism>
<keyword evidence="2" id="KW-0812">Transmembrane</keyword>
<sequence>MNLFLRPLEDVNDVTWSIIWCLIILLAGVSYYIYTIMSLAFKELEDGSGPEHGRVGMHDDPEHRRSESDV</sequence>
<dbReference type="GeneID" id="30306420"/>
<evidence type="ECO:0000256" key="1">
    <source>
        <dbReference type="SAM" id="MobiDB-lite"/>
    </source>
</evidence>
<keyword evidence="2" id="KW-0472">Membrane</keyword>
<evidence type="ECO:0000313" key="6">
    <source>
        <dbReference type="Proteomes" id="UP000204537"/>
    </source>
</evidence>
<reference evidence="6 7" key="1">
    <citation type="journal article" date="2016" name="Virology">
        <title>The genomic content and context of auxiliary metabolic genes in marine cyanomyoviruses.</title>
        <authorList>
            <person name="Crummett L.T."/>
            <person name="Puxty R.J."/>
            <person name="Weihe C."/>
            <person name="Marston M.F."/>
            <person name="Martiny J.B."/>
        </authorList>
    </citation>
    <scope>NUCLEOTIDE SEQUENCE [LARGE SCALE GENOMIC DNA]</scope>
    <source>
        <strain evidence="3">0808SB25</strain>
        <strain evidence="4">0910TB04</strain>
        <strain evidence="5">1010CC42</strain>
    </source>
</reference>
<keyword evidence="6" id="KW-1185">Reference proteome</keyword>
<evidence type="ECO:0000313" key="7">
    <source>
        <dbReference type="Proteomes" id="UP000240804"/>
    </source>
</evidence>
<name>A0A1D8KIZ4_9CAUD</name>
<evidence type="ECO:0000313" key="3">
    <source>
        <dbReference type="EMBL" id="AOV58635.1"/>
    </source>
</evidence>
<feature type="region of interest" description="Disordered" evidence="1">
    <location>
        <begin position="48"/>
        <end position="70"/>
    </location>
</feature>
<evidence type="ECO:0000313" key="4">
    <source>
        <dbReference type="EMBL" id="AOV58874.1"/>
    </source>
</evidence>
<dbReference type="EMBL" id="KU686198">
    <property type="protein sequence ID" value="AOV58874.1"/>
    <property type="molecule type" value="Genomic_DNA"/>
</dbReference>
<dbReference type="EMBL" id="KU686199">
    <property type="protein sequence ID" value="AOV59113.1"/>
    <property type="molecule type" value="Genomic_DNA"/>
</dbReference>
<gene>
    <name evidence="5" type="ORF">C421010_130</name>
    <name evidence="3" type="ORF">S250808_130</name>
    <name evidence="4" type="ORF">T040910_130</name>
</gene>